<dbReference type="Proteomes" id="UP001341840">
    <property type="component" value="Unassembled WGS sequence"/>
</dbReference>
<evidence type="ECO:0000313" key="13">
    <source>
        <dbReference type="Proteomes" id="UP001341840"/>
    </source>
</evidence>
<evidence type="ECO:0000313" key="12">
    <source>
        <dbReference type="EMBL" id="MED6196542.1"/>
    </source>
</evidence>
<feature type="region of interest" description="Disordered" evidence="9">
    <location>
        <begin position="127"/>
        <end position="161"/>
    </location>
</feature>
<reference evidence="12 13" key="1">
    <citation type="journal article" date="2023" name="Plants (Basel)">
        <title>Bridging the Gap: Combining Genomics and Transcriptomics Approaches to Understand Stylosanthes scabra, an Orphan Legume from the Brazilian Caatinga.</title>
        <authorList>
            <person name="Ferreira-Neto J.R.C."/>
            <person name="da Silva M.D."/>
            <person name="Binneck E."/>
            <person name="de Melo N.F."/>
            <person name="da Silva R.H."/>
            <person name="de Melo A.L.T.M."/>
            <person name="Pandolfi V."/>
            <person name="Bustamante F.O."/>
            <person name="Brasileiro-Vidal A.C."/>
            <person name="Benko-Iseppon A.M."/>
        </authorList>
    </citation>
    <scope>NUCLEOTIDE SEQUENCE [LARGE SCALE GENOMIC DNA]</scope>
    <source>
        <tissue evidence="12">Leaves</tissue>
    </source>
</reference>
<name>A0ABU6XFV4_9FABA</name>
<dbReference type="InterPro" id="IPR036312">
    <property type="entry name" value="Bifun_inhib/LTP/seed_sf"/>
</dbReference>
<keyword evidence="5 10" id="KW-0732">Signal</keyword>
<accession>A0ABU6XFV4</accession>
<keyword evidence="6" id="KW-1015">Disulfide bond</keyword>
<evidence type="ECO:0000259" key="11">
    <source>
        <dbReference type="SMART" id="SM00499"/>
    </source>
</evidence>
<dbReference type="InterPro" id="IPR016140">
    <property type="entry name" value="Bifunc_inhib/LTP/seed_store"/>
</dbReference>
<organism evidence="12 13">
    <name type="scientific">Stylosanthes scabra</name>
    <dbReference type="NCBI Taxonomy" id="79078"/>
    <lineage>
        <taxon>Eukaryota</taxon>
        <taxon>Viridiplantae</taxon>
        <taxon>Streptophyta</taxon>
        <taxon>Embryophyta</taxon>
        <taxon>Tracheophyta</taxon>
        <taxon>Spermatophyta</taxon>
        <taxon>Magnoliopsida</taxon>
        <taxon>eudicotyledons</taxon>
        <taxon>Gunneridae</taxon>
        <taxon>Pentapetalae</taxon>
        <taxon>rosids</taxon>
        <taxon>fabids</taxon>
        <taxon>Fabales</taxon>
        <taxon>Fabaceae</taxon>
        <taxon>Papilionoideae</taxon>
        <taxon>50 kb inversion clade</taxon>
        <taxon>dalbergioids sensu lato</taxon>
        <taxon>Dalbergieae</taxon>
        <taxon>Pterocarpus clade</taxon>
        <taxon>Stylosanthes</taxon>
    </lineage>
</organism>
<dbReference type="Gene3D" id="1.10.110.10">
    <property type="entry name" value="Plant lipid-transfer and hydrophobic proteins"/>
    <property type="match status" value="1"/>
</dbReference>
<feature type="compositionally biased region" description="Low complexity" evidence="9">
    <location>
        <begin position="129"/>
        <end position="144"/>
    </location>
</feature>
<evidence type="ECO:0000256" key="10">
    <source>
        <dbReference type="SAM" id="SignalP"/>
    </source>
</evidence>
<keyword evidence="8" id="KW-0449">Lipoprotein</keyword>
<evidence type="ECO:0000256" key="8">
    <source>
        <dbReference type="ARBA" id="ARBA00023288"/>
    </source>
</evidence>
<dbReference type="Pfam" id="PF14368">
    <property type="entry name" value="LTP_2"/>
    <property type="match status" value="1"/>
</dbReference>
<gene>
    <name evidence="12" type="ORF">PIB30_048454</name>
</gene>
<evidence type="ECO:0000256" key="9">
    <source>
        <dbReference type="SAM" id="MobiDB-lite"/>
    </source>
</evidence>
<dbReference type="SMART" id="SM00499">
    <property type="entry name" value="AAI"/>
    <property type="match status" value="1"/>
</dbReference>
<dbReference type="PANTHER" id="PTHR33044">
    <property type="entry name" value="BIFUNCTIONAL INHIBITOR/LIPID-TRANSFER PROTEIN/SEED STORAGE 2S ALBUMIN SUPERFAMILY PROTEIN-RELATED"/>
    <property type="match status" value="1"/>
</dbReference>
<evidence type="ECO:0000256" key="3">
    <source>
        <dbReference type="ARBA" id="ARBA00022475"/>
    </source>
</evidence>
<comment type="subcellular location">
    <subcellularLocation>
        <location evidence="1">Cell membrane</location>
        <topology evidence="1">Lipid-anchor</topology>
        <topology evidence="1">GPI-anchor</topology>
    </subcellularLocation>
</comment>
<protein>
    <recommendedName>
        <fullName evidence="11">Bifunctional inhibitor/plant lipid transfer protein/seed storage helical domain-containing protein</fullName>
    </recommendedName>
</protein>
<feature type="chain" id="PRO_5045568987" description="Bifunctional inhibitor/plant lipid transfer protein/seed storage helical domain-containing protein" evidence="10">
    <location>
        <begin position="27"/>
        <end position="186"/>
    </location>
</feature>
<evidence type="ECO:0000256" key="7">
    <source>
        <dbReference type="ARBA" id="ARBA00023180"/>
    </source>
</evidence>
<keyword evidence="3" id="KW-1003">Cell membrane</keyword>
<dbReference type="CDD" id="cd00010">
    <property type="entry name" value="AAI_LTSS"/>
    <property type="match status" value="1"/>
</dbReference>
<evidence type="ECO:0000256" key="6">
    <source>
        <dbReference type="ARBA" id="ARBA00023157"/>
    </source>
</evidence>
<keyword evidence="4" id="KW-0336">GPI-anchor</keyword>
<evidence type="ECO:0000256" key="4">
    <source>
        <dbReference type="ARBA" id="ARBA00022622"/>
    </source>
</evidence>
<proteinExistence type="inferred from homology"/>
<keyword evidence="7" id="KW-0325">Glycoprotein</keyword>
<keyword evidence="13" id="KW-1185">Reference proteome</keyword>
<evidence type="ECO:0000256" key="1">
    <source>
        <dbReference type="ARBA" id="ARBA00004609"/>
    </source>
</evidence>
<dbReference type="EMBL" id="JASCZI010211766">
    <property type="protein sequence ID" value="MED6196542.1"/>
    <property type="molecule type" value="Genomic_DNA"/>
</dbReference>
<comment type="caution">
    <text evidence="12">The sequence shown here is derived from an EMBL/GenBank/DDBJ whole genome shotgun (WGS) entry which is preliminary data.</text>
</comment>
<dbReference type="SUPFAM" id="SSF47699">
    <property type="entry name" value="Bifunctional inhibitor/lipid-transfer protein/seed storage 2S albumin"/>
    <property type="match status" value="1"/>
</dbReference>
<evidence type="ECO:0000256" key="2">
    <source>
        <dbReference type="ARBA" id="ARBA00009748"/>
    </source>
</evidence>
<dbReference type="InterPro" id="IPR043325">
    <property type="entry name" value="LTSS"/>
</dbReference>
<keyword evidence="4" id="KW-0472">Membrane</keyword>
<feature type="signal peptide" evidence="10">
    <location>
        <begin position="1"/>
        <end position="26"/>
    </location>
</feature>
<comment type="similarity">
    <text evidence="2">Belongs to the plant LTP family.</text>
</comment>
<feature type="domain" description="Bifunctional inhibitor/plant lipid transfer protein/seed storage helical" evidence="11">
    <location>
        <begin position="35"/>
        <end position="112"/>
    </location>
</feature>
<evidence type="ECO:0000256" key="5">
    <source>
        <dbReference type="ARBA" id="ARBA00022729"/>
    </source>
</evidence>
<sequence>MKMASTSLMMVLTTTIVLMLINKAMGDTAQEKQKCAEQLTGLATCLPYLGGDAKSPTADCCSGLIEALKNNKKCVCLIIKDRDDPDLGLKVNLTLALSLPSLCKASDNLSQCPALLHLDPKSPEAQAFNQLGQNSNGGSNSTSPSPLPSVGDTTATTYTRPTNNGASYKGKILLQTLVAGFLVWFF</sequence>